<feature type="domain" description="RING-type" evidence="2">
    <location>
        <begin position="86"/>
        <end position="123"/>
    </location>
</feature>
<dbReference type="InterPro" id="IPR013083">
    <property type="entry name" value="Znf_RING/FYVE/PHD"/>
</dbReference>
<dbReference type="Pfam" id="PF13920">
    <property type="entry name" value="zf-C3HC4_3"/>
    <property type="match status" value="1"/>
</dbReference>
<dbReference type="OrthoDB" id="16264at10239"/>
<organism evidence="3 4">
    <name type="scientific">Choristoneura murinana nucleopolyhedrovirus</name>
    <dbReference type="NCBI Taxonomy" id="1987479"/>
    <lineage>
        <taxon>Viruses</taxon>
        <taxon>Viruses incertae sedis</taxon>
        <taxon>Naldaviricetes</taxon>
        <taxon>Lefavirales</taxon>
        <taxon>Baculoviridae</taxon>
        <taxon>Alphabaculovirus</taxon>
        <taxon>Alphabaculovirus chomurinanae</taxon>
    </lineage>
</organism>
<gene>
    <name evidence="3" type="ORF">chmu051</name>
</gene>
<dbReference type="SUPFAM" id="SSF57850">
    <property type="entry name" value="RING/U-box"/>
    <property type="match status" value="1"/>
</dbReference>
<dbReference type="GO" id="GO:0008270">
    <property type="term" value="F:zinc ion binding"/>
    <property type="evidence" value="ECO:0007669"/>
    <property type="project" value="UniProtKB-KW"/>
</dbReference>
<keyword evidence="4" id="KW-1185">Reference proteome</keyword>
<dbReference type="RefSeq" id="YP_008992143.1">
    <property type="nucleotide sequence ID" value="NC_023177.1"/>
</dbReference>
<sequence length="137" mass="15642">MAHVKLICVKVNGRLRVRIDDPAYRRDANCAFPKRLRREGATYTVSPNDISLICRSKCYYYIKPDAISVSKINVERVFTDETTDECIICMSEEKRMVAAPCGHYTLCVTCSDRMRGKPCSTCRTPVAAYVDYTKLNR</sequence>
<evidence type="ECO:0000256" key="1">
    <source>
        <dbReference type="PROSITE-ProRule" id="PRU00175"/>
    </source>
</evidence>
<dbReference type="Proteomes" id="UP000203482">
    <property type="component" value="Segment"/>
</dbReference>
<dbReference type="PANTHER" id="PTHR14879:SF5">
    <property type="entry name" value="RING-TYPE DOMAIN-CONTAINING PROTEIN"/>
    <property type="match status" value="1"/>
</dbReference>
<keyword evidence="1" id="KW-0863">Zinc-finger</keyword>
<accession>V9XVB4</accession>
<dbReference type="Gene3D" id="3.30.40.10">
    <property type="entry name" value="Zinc/RING finger domain, C3HC4 (zinc finger)"/>
    <property type="match status" value="1"/>
</dbReference>
<dbReference type="EMBL" id="KF894742">
    <property type="protein sequence ID" value="AHD25538.1"/>
    <property type="molecule type" value="Genomic_DNA"/>
</dbReference>
<protein>
    <submittedName>
        <fullName evidence="3">Iap4</fullName>
    </submittedName>
</protein>
<evidence type="ECO:0000313" key="4">
    <source>
        <dbReference type="Proteomes" id="UP000203482"/>
    </source>
</evidence>
<evidence type="ECO:0000313" key="3">
    <source>
        <dbReference type="EMBL" id="AHD25538.1"/>
    </source>
</evidence>
<proteinExistence type="predicted"/>
<dbReference type="PROSITE" id="PS50089">
    <property type="entry name" value="ZF_RING_2"/>
    <property type="match status" value="1"/>
</dbReference>
<keyword evidence="1" id="KW-0479">Metal-binding</keyword>
<dbReference type="KEGG" id="vg:18126190"/>
<dbReference type="InterPro" id="IPR001841">
    <property type="entry name" value="Znf_RING"/>
</dbReference>
<evidence type="ECO:0000259" key="2">
    <source>
        <dbReference type="PROSITE" id="PS50089"/>
    </source>
</evidence>
<dbReference type="PANTHER" id="PTHR14879">
    <property type="entry name" value="CASPASE REGULATOR, RING FINGER DOMAIN-CONTAINING"/>
    <property type="match status" value="1"/>
</dbReference>
<keyword evidence="1" id="KW-0862">Zinc</keyword>
<dbReference type="SMART" id="SM00184">
    <property type="entry name" value="RING"/>
    <property type="match status" value="1"/>
</dbReference>
<reference evidence="3 4" key="1">
    <citation type="journal article" date="2014" name="Genome Announc.">
        <title>Genome Sequence of an Alphabaculovirus Isolated from Choristoneura murinana.</title>
        <authorList>
            <person name="Rohrmann G.F."/>
            <person name="Erlandson M.A."/>
            <person name="Theilmann D.A."/>
        </authorList>
    </citation>
    <scope>NUCLEOTIDE SEQUENCE [LARGE SCALE GENOMIC DNA]</scope>
    <source>
        <strain evidence="3 4">Darmstadt</strain>
    </source>
</reference>
<dbReference type="GeneID" id="18126190"/>
<name>V9XVB4_9ABAC</name>
<dbReference type="InterPro" id="IPR051728">
    <property type="entry name" value="RING-FYVE_E3_ubiquitin-ligase"/>
</dbReference>